<dbReference type="AlphaFoldDB" id="A0A0C9UQ43"/>
<evidence type="ECO:0000313" key="2">
    <source>
        <dbReference type="Proteomes" id="UP000054279"/>
    </source>
</evidence>
<proteinExistence type="predicted"/>
<keyword evidence="2" id="KW-1185">Reference proteome</keyword>
<reference evidence="1 2" key="1">
    <citation type="submission" date="2014-06" db="EMBL/GenBank/DDBJ databases">
        <title>Evolutionary Origins and Diversification of the Mycorrhizal Mutualists.</title>
        <authorList>
            <consortium name="DOE Joint Genome Institute"/>
            <consortium name="Mycorrhizal Genomics Consortium"/>
            <person name="Kohler A."/>
            <person name="Kuo A."/>
            <person name="Nagy L.G."/>
            <person name="Floudas D."/>
            <person name="Copeland A."/>
            <person name="Barry K.W."/>
            <person name="Cichocki N."/>
            <person name="Veneault-Fourrey C."/>
            <person name="LaButti K."/>
            <person name="Lindquist E.A."/>
            <person name="Lipzen A."/>
            <person name="Lundell T."/>
            <person name="Morin E."/>
            <person name="Murat C."/>
            <person name="Riley R."/>
            <person name="Ohm R."/>
            <person name="Sun H."/>
            <person name="Tunlid A."/>
            <person name="Henrissat B."/>
            <person name="Grigoriev I.V."/>
            <person name="Hibbett D.S."/>
            <person name="Martin F."/>
        </authorList>
    </citation>
    <scope>NUCLEOTIDE SEQUENCE [LARGE SCALE GENOMIC DNA]</scope>
    <source>
        <strain evidence="1 2">SS14</strain>
    </source>
</reference>
<gene>
    <name evidence="1" type="ORF">M422DRAFT_37692</name>
</gene>
<dbReference type="HOGENOM" id="CLU_2997963_0_0_1"/>
<accession>A0A0C9UQ43</accession>
<organism evidence="1 2">
    <name type="scientific">Sphaerobolus stellatus (strain SS14)</name>
    <dbReference type="NCBI Taxonomy" id="990650"/>
    <lineage>
        <taxon>Eukaryota</taxon>
        <taxon>Fungi</taxon>
        <taxon>Dikarya</taxon>
        <taxon>Basidiomycota</taxon>
        <taxon>Agaricomycotina</taxon>
        <taxon>Agaricomycetes</taxon>
        <taxon>Phallomycetidae</taxon>
        <taxon>Geastrales</taxon>
        <taxon>Sphaerobolaceae</taxon>
        <taxon>Sphaerobolus</taxon>
    </lineage>
</organism>
<evidence type="ECO:0000313" key="1">
    <source>
        <dbReference type="EMBL" id="KIJ27556.1"/>
    </source>
</evidence>
<protein>
    <submittedName>
        <fullName evidence="1">Unplaced genomic scaffold SPHSTscaffold_256, whole genome shotgun sequence</fullName>
    </submittedName>
</protein>
<dbReference type="EMBL" id="KN837331">
    <property type="protein sequence ID" value="KIJ27556.1"/>
    <property type="molecule type" value="Genomic_DNA"/>
</dbReference>
<name>A0A0C9UQ43_SPHS4</name>
<dbReference type="Proteomes" id="UP000054279">
    <property type="component" value="Unassembled WGS sequence"/>
</dbReference>
<sequence>MLTSTSQLNASQETLVLTSKNFSQLLLGSFHDPQYPPATGLQALISDYSSESAGFSA</sequence>